<dbReference type="EMBL" id="WNYA01015374">
    <property type="protein sequence ID" value="KAG8539281.1"/>
    <property type="molecule type" value="Genomic_DNA"/>
</dbReference>
<name>A0AAV6YQR8_ENGPU</name>
<evidence type="ECO:0000313" key="3">
    <source>
        <dbReference type="Proteomes" id="UP000824782"/>
    </source>
</evidence>
<accession>A0AAV6YQR8</accession>
<proteinExistence type="predicted"/>
<sequence>MMPSSLDSIYSISTHASYLLYCCNQWLRKVFLT</sequence>
<gene>
    <name evidence="2" type="ORF">GDO81_020940</name>
    <name evidence="1" type="ORF">GDO81_021127</name>
</gene>
<evidence type="ECO:0000313" key="1">
    <source>
        <dbReference type="EMBL" id="KAG8539281.1"/>
    </source>
</evidence>
<dbReference type="EMBL" id="WNYA01014781">
    <property type="protein sequence ID" value="KAG8539419.1"/>
    <property type="molecule type" value="Genomic_DNA"/>
</dbReference>
<organism evidence="1 3">
    <name type="scientific">Engystomops pustulosus</name>
    <name type="common">Tungara frog</name>
    <name type="synonym">Physalaemus pustulosus</name>
    <dbReference type="NCBI Taxonomy" id="76066"/>
    <lineage>
        <taxon>Eukaryota</taxon>
        <taxon>Metazoa</taxon>
        <taxon>Chordata</taxon>
        <taxon>Craniata</taxon>
        <taxon>Vertebrata</taxon>
        <taxon>Euteleostomi</taxon>
        <taxon>Amphibia</taxon>
        <taxon>Batrachia</taxon>
        <taxon>Anura</taxon>
        <taxon>Neobatrachia</taxon>
        <taxon>Hyloidea</taxon>
        <taxon>Leptodactylidae</taxon>
        <taxon>Leiuperinae</taxon>
        <taxon>Engystomops</taxon>
    </lineage>
</organism>
<reference evidence="1" key="1">
    <citation type="thesis" date="2020" institute="ProQuest LLC" country="789 East Eisenhower Parkway, Ann Arbor, MI, USA">
        <title>Comparative Genomics and Chromosome Evolution.</title>
        <authorList>
            <person name="Mudd A.B."/>
        </authorList>
    </citation>
    <scope>NUCLEOTIDE SEQUENCE</scope>
    <source>
        <strain evidence="1">237g6f4</strain>
        <tissue evidence="1">Blood</tissue>
    </source>
</reference>
<keyword evidence="3" id="KW-1185">Reference proteome</keyword>
<dbReference type="AlphaFoldDB" id="A0AAV6YQR8"/>
<dbReference type="Proteomes" id="UP000824782">
    <property type="component" value="Unassembled WGS sequence"/>
</dbReference>
<comment type="caution">
    <text evidence="1">The sequence shown here is derived from an EMBL/GenBank/DDBJ whole genome shotgun (WGS) entry which is preliminary data.</text>
</comment>
<protein>
    <submittedName>
        <fullName evidence="1">Uncharacterized protein</fullName>
    </submittedName>
</protein>
<evidence type="ECO:0000313" key="2">
    <source>
        <dbReference type="EMBL" id="KAG8539419.1"/>
    </source>
</evidence>